<dbReference type="InterPro" id="IPR042269">
    <property type="entry name" value="Ser_carbopepase_S28_SKS"/>
</dbReference>
<comment type="caution">
    <text evidence="7">The sequence shown here is derived from an EMBL/GenBank/DDBJ whole genome shotgun (WGS) entry which is preliminary data.</text>
</comment>
<evidence type="ECO:0000313" key="7">
    <source>
        <dbReference type="EMBL" id="KAF2104899.1"/>
    </source>
</evidence>
<comment type="similarity">
    <text evidence="1">Belongs to the peptidase S28 family.</text>
</comment>
<dbReference type="AlphaFoldDB" id="A0A9P4IS85"/>
<dbReference type="PANTHER" id="PTHR11010">
    <property type="entry name" value="PROTEASE S28 PRO-X CARBOXYPEPTIDASE-RELATED"/>
    <property type="match status" value="1"/>
</dbReference>
<evidence type="ECO:0000256" key="6">
    <source>
        <dbReference type="SAM" id="SignalP"/>
    </source>
</evidence>
<dbReference type="Pfam" id="PF05577">
    <property type="entry name" value="Peptidase_S28"/>
    <property type="match status" value="1"/>
</dbReference>
<keyword evidence="8" id="KW-1185">Reference proteome</keyword>
<dbReference type="GO" id="GO:0006508">
    <property type="term" value="P:proteolysis"/>
    <property type="evidence" value="ECO:0007669"/>
    <property type="project" value="UniProtKB-KW"/>
</dbReference>
<evidence type="ECO:0000256" key="1">
    <source>
        <dbReference type="ARBA" id="ARBA00011079"/>
    </source>
</evidence>
<name>A0A9P4IS85_9PEZI</name>
<keyword evidence="4" id="KW-0378">Hydrolase</keyword>
<keyword evidence="3 6" id="KW-0732">Signal</keyword>
<protein>
    <submittedName>
        <fullName evidence="7">Uncharacterized protein</fullName>
    </submittedName>
</protein>
<evidence type="ECO:0000313" key="8">
    <source>
        <dbReference type="Proteomes" id="UP000799772"/>
    </source>
</evidence>
<dbReference type="SUPFAM" id="SSF53474">
    <property type="entry name" value="alpha/beta-Hydrolases"/>
    <property type="match status" value="1"/>
</dbReference>
<dbReference type="PANTHER" id="PTHR11010:SF38">
    <property type="entry name" value="LYSOSOMAL PRO-X CARBOXYPEPTIDASE"/>
    <property type="match status" value="1"/>
</dbReference>
<reference evidence="7" key="1">
    <citation type="journal article" date="2020" name="Stud. Mycol.">
        <title>101 Dothideomycetes genomes: a test case for predicting lifestyles and emergence of pathogens.</title>
        <authorList>
            <person name="Haridas S."/>
            <person name="Albert R."/>
            <person name="Binder M."/>
            <person name="Bloem J."/>
            <person name="Labutti K."/>
            <person name="Salamov A."/>
            <person name="Andreopoulos B."/>
            <person name="Baker S."/>
            <person name="Barry K."/>
            <person name="Bills G."/>
            <person name="Bluhm B."/>
            <person name="Cannon C."/>
            <person name="Castanera R."/>
            <person name="Culley D."/>
            <person name="Daum C."/>
            <person name="Ezra D."/>
            <person name="Gonzalez J."/>
            <person name="Henrissat B."/>
            <person name="Kuo A."/>
            <person name="Liang C."/>
            <person name="Lipzen A."/>
            <person name="Lutzoni F."/>
            <person name="Magnuson J."/>
            <person name="Mondo S."/>
            <person name="Nolan M."/>
            <person name="Ohm R."/>
            <person name="Pangilinan J."/>
            <person name="Park H.-J."/>
            <person name="Ramirez L."/>
            <person name="Alfaro M."/>
            <person name="Sun H."/>
            <person name="Tritt A."/>
            <person name="Yoshinaga Y."/>
            <person name="Zwiers L.-H."/>
            <person name="Turgeon B."/>
            <person name="Goodwin S."/>
            <person name="Spatafora J."/>
            <person name="Crous P."/>
            <person name="Grigoriev I."/>
        </authorList>
    </citation>
    <scope>NUCLEOTIDE SEQUENCE</scope>
    <source>
        <strain evidence="7">CBS 133067</strain>
    </source>
</reference>
<dbReference type="Gene3D" id="1.20.120.980">
    <property type="entry name" value="Serine carboxypeptidase S28, SKS domain"/>
    <property type="match status" value="1"/>
</dbReference>
<organism evidence="7 8">
    <name type="scientific">Rhizodiscina lignyota</name>
    <dbReference type="NCBI Taxonomy" id="1504668"/>
    <lineage>
        <taxon>Eukaryota</taxon>
        <taxon>Fungi</taxon>
        <taxon>Dikarya</taxon>
        <taxon>Ascomycota</taxon>
        <taxon>Pezizomycotina</taxon>
        <taxon>Dothideomycetes</taxon>
        <taxon>Pleosporomycetidae</taxon>
        <taxon>Aulographales</taxon>
        <taxon>Rhizodiscinaceae</taxon>
        <taxon>Rhizodiscina</taxon>
    </lineage>
</organism>
<dbReference type="EMBL" id="ML978121">
    <property type="protein sequence ID" value="KAF2104899.1"/>
    <property type="molecule type" value="Genomic_DNA"/>
</dbReference>
<dbReference type="GO" id="GO:0070008">
    <property type="term" value="F:serine-type exopeptidase activity"/>
    <property type="evidence" value="ECO:0007669"/>
    <property type="project" value="InterPro"/>
</dbReference>
<keyword evidence="2" id="KW-0645">Protease</keyword>
<evidence type="ECO:0000256" key="4">
    <source>
        <dbReference type="ARBA" id="ARBA00022801"/>
    </source>
</evidence>
<keyword evidence="5" id="KW-0325">Glycoprotein</keyword>
<feature type="signal peptide" evidence="6">
    <location>
        <begin position="1"/>
        <end position="19"/>
    </location>
</feature>
<dbReference type="Gene3D" id="3.40.50.1820">
    <property type="entry name" value="alpha/beta hydrolase"/>
    <property type="match status" value="1"/>
</dbReference>
<evidence type="ECO:0000256" key="3">
    <source>
        <dbReference type="ARBA" id="ARBA00022729"/>
    </source>
</evidence>
<sequence>MYRTLFLTYVFTFFSLSIGQTLPPLPCTINPTSFFDQTLNHDANSGSASAGNGAFKQKYQLNTTHFKPGGPILFYQGAETSSINCIENTVLQDWAEEMGAMLAGLEHRFFGDSLPAGFNQTAAAPEQYDPLTLNNTLLDSVNFIDRVFVLGGSYGGTLTTLLRLFHPDTFYGAIPSAPLIKSFGLDAQDPDRFEWFKWVSQVYRDESAEAAAKIKEAMLDFSQSLSSPSKLSKIADDARLCKPYPTNVTEWTTFYTSAVIMSYWYAAQFNYHYDNPATFNVSRPLDIIVNQTLSAANNTGEVIRIAPQLYDMRSQDLCLNWTSDRFGSDTVLDQEVFSVITCKYLPANTIDIAPGGIFPPRDGYGNSARNCVNLGQSPTFANKTNAEIIKIYRFTVPDLVKAKRILFTQGSYDPTTAVGPPVFPVSNDRDATRTVLFHGLAHTEELNSGLRGPGTVGGGHSEALKLAHIVMKGTVMDWAGLAQGD</sequence>
<evidence type="ECO:0000256" key="5">
    <source>
        <dbReference type="ARBA" id="ARBA00023180"/>
    </source>
</evidence>
<feature type="chain" id="PRO_5040441231" evidence="6">
    <location>
        <begin position="20"/>
        <end position="485"/>
    </location>
</feature>
<accession>A0A9P4IS85</accession>
<evidence type="ECO:0000256" key="2">
    <source>
        <dbReference type="ARBA" id="ARBA00022670"/>
    </source>
</evidence>
<dbReference type="InterPro" id="IPR008758">
    <property type="entry name" value="Peptidase_S28"/>
</dbReference>
<dbReference type="Proteomes" id="UP000799772">
    <property type="component" value="Unassembled WGS sequence"/>
</dbReference>
<dbReference type="OrthoDB" id="1735038at2759"/>
<dbReference type="InterPro" id="IPR029058">
    <property type="entry name" value="AB_hydrolase_fold"/>
</dbReference>
<dbReference type="GO" id="GO:0008239">
    <property type="term" value="F:dipeptidyl-peptidase activity"/>
    <property type="evidence" value="ECO:0007669"/>
    <property type="project" value="TreeGrafter"/>
</dbReference>
<gene>
    <name evidence="7" type="ORF">NA57DRAFT_71100</name>
</gene>
<proteinExistence type="inferred from homology"/>